<dbReference type="InterPro" id="IPR036465">
    <property type="entry name" value="vWFA_dom_sf"/>
</dbReference>
<evidence type="ECO:0000313" key="3">
    <source>
        <dbReference type="EMBL" id="GBL46444.1"/>
    </source>
</evidence>
<evidence type="ECO:0000256" key="1">
    <source>
        <dbReference type="SAM" id="Phobius"/>
    </source>
</evidence>
<dbReference type="AlphaFoldDB" id="A0A401JFR9"/>
<dbReference type="Pfam" id="PF00092">
    <property type="entry name" value="VWA"/>
    <property type="match status" value="1"/>
</dbReference>
<evidence type="ECO:0000313" key="4">
    <source>
        <dbReference type="Proteomes" id="UP000286806"/>
    </source>
</evidence>
<dbReference type="EMBL" id="BGOW01000020">
    <property type="protein sequence ID" value="GBL46444.1"/>
    <property type="molecule type" value="Genomic_DNA"/>
</dbReference>
<feature type="domain" description="VWFA" evidence="2">
    <location>
        <begin position="92"/>
        <end position="289"/>
    </location>
</feature>
<dbReference type="SUPFAM" id="SSF53300">
    <property type="entry name" value="vWA-like"/>
    <property type="match status" value="1"/>
</dbReference>
<dbReference type="Proteomes" id="UP000286806">
    <property type="component" value="Unassembled WGS sequence"/>
</dbReference>
<comment type="caution">
    <text evidence="3">The sequence shown here is derived from an EMBL/GenBank/DDBJ whole genome shotgun (WGS) entry which is preliminary data.</text>
</comment>
<dbReference type="InterPro" id="IPR033881">
    <property type="entry name" value="vWA_BatA_type"/>
</dbReference>
<keyword evidence="1" id="KW-0472">Membrane</keyword>
<dbReference type="CDD" id="cd01467">
    <property type="entry name" value="vWA_BatA_type"/>
    <property type="match status" value="1"/>
</dbReference>
<dbReference type="PANTHER" id="PTHR22550">
    <property type="entry name" value="SPORE GERMINATION PROTEIN"/>
    <property type="match status" value="1"/>
</dbReference>
<dbReference type="RefSeq" id="WP_124705231.1">
    <property type="nucleotide sequence ID" value="NZ_BGOW01000020.1"/>
</dbReference>
<dbReference type="OrthoDB" id="6206554at2"/>
<name>A0A401JFR9_9PROT</name>
<dbReference type="Gene3D" id="3.40.50.410">
    <property type="entry name" value="von Willebrand factor, type A domain"/>
    <property type="match status" value="1"/>
</dbReference>
<dbReference type="PROSITE" id="PS50234">
    <property type="entry name" value="VWFA"/>
    <property type="match status" value="1"/>
</dbReference>
<dbReference type="SMART" id="SM00327">
    <property type="entry name" value="VWA"/>
    <property type="match status" value="1"/>
</dbReference>
<protein>
    <submittedName>
        <fullName evidence="3">BatA</fullName>
    </submittedName>
</protein>
<dbReference type="PANTHER" id="PTHR22550:SF18">
    <property type="entry name" value="VWFA DOMAIN-CONTAINING PROTEIN"/>
    <property type="match status" value="1"/>
</dbReference>
<keyword evidence="1" id="KW-1133">Transmembrane helix</keyword>
<keyword evidence="4" id="KW-1185">Reference proteome</keyword>
<proteinExistence type="predicted"/>
<sequence>MISFEWPWLFLVLPLPLLVRFLLPRADAVKEAALRVPGLDPFALESASKPARLALWRGRAWIGALAWLLLVTAAARPVWVGDPIDLPVGGRDLMLAVDLSGSMQTPDFAINGQRVSRLDAIKEIAGDFIDRRVGDRIGLILFGTQAYLQTPLTFDRKTVHDMLDEAAIGLAGEQTAIGDAIGLAVKRLRELQQGNKVLILLTDGVSNTGELTPLKAAELAAKEGVTIYTIGIGASEMQVPSLFGMQSVNPSSDLDEDTLRAIAKETGGRYFRARDTEQLNQIYSILDKLQPLDQQKQTFRPHKTLFYWPLAFSLLLAGLLVLPIARRR</sequence>
<organism evidence="3 4">
    <name type="scientific">Sulfuriferula multivorans</name>
    <dbReference type="NCBI Taxonomy" id="1559896"/>
    <lineage>
        <taxon>Bacteria</taxon>
        <taxon>Pseudomonadati</taxon>
        <taxon>Pseudomonadota</taxon>
        <taxon>Betaproteobacteria</taxon>
        <taxon>Nitrosomonadales</taxon>
        <taxon>Sulfuricellaceae</taxon>
        <taxon>Sulfuriferula</taxon>
    </lineage>
</organism>
<dbReference type="InterPro" id="IPR050768">
    <property type="entry name" value="UPF0353/GerABKA_families"/>
</dbReference>
<reference evidence="3 4" key="1">
    <citation type="journal article" date="2019" name="Front. Microbiol.">
        <title>Genomes of Neutrophilic Sulfur-Oxidizing Chemolithoautotrophs Representing 9 Proteobacterial Species From 8 Genera.</title>
        <authorList>
            <person name="Watanabe T."/>
            <person name="Kojima H."/>
            <person name="Umezawa K."/>
            <person name="Hori C."/>
            <person name="Takasuka T.E."/>
            <person name="Kato Y."/>
            <person name="Fukui M."/>
        </authorList>
    </citation>
    <scope>NUCLEOTIDE SEQUENCE [LARGE SCALE GENOMIC DNA]</scope>
    <source>
        <strain evidence="3 4">TTN</strain>
    </source>
</reference>
<gene>
    <name evidence="3" type="ORF">SFMTTN_2258</name>
</gene>
<accession>A0A401JFR9</accession>
<keyword evidence="1" id="KW-0812">Transmembrane</keyword>
<dbReference type="InterPro" id="IPR002035">
    <property type="entry name" value="VWF_A"/>
</dbReference>
<feature type="transmembrane region" description="Helical" evidence="1">
    <location>
        <begin position="305"/>
        <end position="325"/>
    </location>
</feature>
<evidence type="ECO:0000259" key="2">
    <source>
        <dbReference type="PROSITE" id="PS50234"/>
    </source>
</evidence>